<dbReference type="FunFam" id="1.25.40.10:FF:000588">
    <property type="entry name" value="Intraflagellar transport protein 56"/>
    <property type="match status" value="1"/>
</dbReference>
<accession>A0A7R8D3L6</accession>
<evidence type="ECO:0000313" key="7">
    <source>
        <dbReference type="EMBL" id="CAF3018189.1"/>
    </source>
</evidence>
<dbReference type="GO" id="GO:0030992">
    <property type="term" value="C:intraciliary transport particle B"/>
    <property type="evidence" value="ECO:0007669"/>
    <property type="project" value="TreeGrafter"/>
</dbReference>
<comment type="similarity">
    <text evidence="2">Belongs to the IFT56 family.</text>
</comment>
<dbReference type="InterPro" id="IPR019734">
    <property type="entry name" value="TPR_rpt"/>
</dbReference>
<reference evidence="7" key="1">
    <citation type="submission" date="2021-02" db="EMBL/GenBank/DDBJ databases">
        <authorList>
            <person name="Bekaert M."/>
        </authorList>
    </citation>
    <scope>NUCLEOTIDE SEQUENCE</scope>
    <source>
        <strain evidence="7">IoA-00</strain>
    </source>
</reference>
<evidence type="ECO:0000256" key="6">
    <source>
        <dbReference type="ARBA" id="ARBA00023273"/>
    </source>
</evidence>
<keyword evidence="6" id="KW-0966">Cell projection</keyword>
<dbReference type="Pfam" id="PF13181">
    <property type="entry name" value="TPR_8"/>
    <property type="match status" value="1"/>
</dbReference>
<dbReference type="Gene3D" id="1.25.40.10">
    <property type="entry name" value="Tetratricopeptide repeat domain"/>
    <property type="match status" value="3"/>
</dbReference>
<evidence type="ECO:0000256" key="4">
    <source>
        <dbReference type="ARBA" id="ARBA00022737"/>
    </source>
</evidence>
<dbReference type="EMBL" id="HG994587">
    <property type="protein sequence ID" value="CAF3018189.1"/>
    <property type="molecule type" value="Genomic_DNA"/>
</dbReference>
<evidence type="ECO:0000256" key="3">
    <source>
        <dbReference type="ARBA" id="ARBA00019387"/>
    </source>
</evidence>
<comment type="subcellular location">
    <subcellularLocation>
        <location evidence="1">Cell projection</location>
        <location evidence="1">Cilium</location>
    </subcellularLocation>
</comment>
<name>A0A7R8D3L6_LEPSM</name>
<evidence type="ECO:0000256" key="1">
    <source>
        <dbReference type="ARBA" id="ARBA00004138"/>
    </source>
</evidence>
<evidence type="ECO:0000256" key="5">
    <source>
        <dbReference type="ARBA" id="ARBA00022803"/>
    </source>
</evidence>
<keyword evidence="8" id="KW-1185">Reference proteome</keyword>
<proteinExistence type="inferred from homology"/>
<dbReference type="OrthoDB" id="95390at2759"/>
<keyword evidence="5" id="KW-0802">TPR repeat</keyword>
<dbReference type="GO" id="GO:0035735">
    <property type="term" value="P:intraciliary transport involved in cilium assembly"/>
    <property type="evidence" value="ECO:0007669"/>
    <property type="project" value="TreeGrafter"/>
</dbReference>
<dbReference type="GO" id="GO:0036064">
    <property type="term" value="C:ciliary basal body"/>
    <property type="evidence" value="ECO:0007669"/>
    <property type="project" value="TreeGrafter"/>
</dbReference>
<dbReference type="GO" id="GO:0120170">
    <property type="term" value="F:intraciliary transport particle B binding"/>
    <property type="evidence" value="ECO:0007669"/>
    <property type="project" value="TreeGrafter"/>
</dbReference>
<sequence>MYQITKGQTQRDYTGALSLLDFDRNSGKGGSDIDLWMGYCAFHLGDYKRAMLEYEAITTHDQKGKGNKEAWLNLACVYFFLGMYNESQKAAERADSRSQLRNRLKFHLAHKFSDEKKLMTFHQELEDVVEDQLSLASIHYLRSHYQEAIDIYKRILLDNREYLALNVYVALCYYKLDYYDVSQEVLAVYLQHYPDSATAINLKAFDVVSEARLNLVIYFLRQDDVNEAYSLIKDLEPTVPQEYILKGVVNASIGQENGSREHLKIAQQYFQLVGGSASECDTIPGRQCMAACFFLLKQFVDVLLYLNSIKSYYYNDDTFNFNYAQAKASVGNFKESEEIFLQIQNEKMVNDYAYLSWFARCYIMNKKPRLAWELYLKMETSGEAFSILQLIANDCYKMGQFYYSVKAFDMLERLDPNPEYWEGKRGAAVGVFQAIIAGNEERQLLEEVAQILKSNSGPQVEHILKVMRKWAKDNRISI</sequence>
<dbReference type="GO" id="GO:0035720">
    <property type="term" value="P:intraciliary anterograde transport"/>
    <property type="evidence" value="ECO:0007669"/>
    <property type="project" value="TreeGrafter"/>
</dbReference>
<organism evidence="7 8">
    <name type="scientific">Lepeophtheirus salmonis</name>
    <name type="common">Salmon louse</name>
    <name type="synonym">Caligus salmonis</name>
    <dbReference type="NCBI Taxonomy" id="72036"/>
    <lineage>
        <taxon>Eukaryota</taxon>
        <taxon>Metazoa</taxon>
        <taxon>Ecdysozoa</taxon>
        <taxon>Arthropoda</taxon>
        <taxon>Crustacea</taxon>
        <taxon>Multicrustacea</taxon>
        <taxon>Hexanauplia</taxon>
        <taxon>Copepoda</taxon>
        <taxon>Siphonostomatoida</taxon>
        <taxon>Caligidae</taxon>
        <taxon>Lepeophtheirus</taxon>
    </lineage>
</organism>
<evidence type="ECO:0000256" key="2">
    <source>
        <dbReference type="ARBA" id="ARBA00007834"/>
    </source>
</evidence>
<gene>
    <name evidence="7" type="ORF">LSAA_13861</name>
</gene>
<dbReference type="AlphaFoldDB" id="A0A7R8D3L6"/>
<evidence type="ECO:0000313" key="8">
    <source>
        <dbReference type="Proteomes" id="UP000675881"/>
    </source>
</evidence>
<dbReference type="PANTHER" id="PTHR14781:SF0">
    <property type="entry name" value="INTRAFLAGELLAR TRANSPORT PROTEIN 56"/>
    <property type="match status" value="1"/>
</dbReference>
<dbReference type="GO" id="GO:0097546">
    <property type="term" value="C:ciliary base"/>
    <property type="evidence" value="ECO:0007669"/>
    <property type="project" value="TreeGrafter"/>
</dbReference>
<dbReference type="InterPro" id="IPR011990">
    <property type="entry name" value="TPR-like_helical_dom_sf"/>
</dbReference>
<keyword evidence="4" id="KW-0677">Repeat</keyword>
<dbReference type="InterPro" id="IPR030511">
    <property type="entry name" value="TTC26"/>
</dbReference>
<dbReference type="SUPFAM" id="SSF48452">
    <property type="entry name" value="TPR-like"/>
    <property type="match status" value="2"/>
</dbReference>
<dbReference type="Proteomes" id="UP000675881">
    <property type="component" value="Chromosome 8"/>
</dbReference>
<dbReference type="PANTHER" id="PTHR14781">
    <property type="entry name" value="INTRAFLAGELLAR TRANSPORT PROTEIN 56"/>
    <property type="match status" value="1"/>
</dbReference>
<protein>
    <recommendedName>
        <fullName evidence="3">Intraflagellar transport protein 56</fullName>
    </recommendedName>
</protein>